<comment type="caution">
    <text evidence="2">The sequence shown here is derived from an EMBL/GenBank/DDBJ whole genome shotgun (WGS) entry which is preliminary data.</text>
</comment>
<feature type="signal peptide" evidence="1">
    <location>
        <begin position="1"/>
        <end position="19"/>
    </location>
</feature>
<dbReference type="InterPro" id="IPR045372">
    <property type="entry name" value="YidB"/>
</dbReference>
<evidence type="ECO:0000313" key="3">
    <source>
        <dbReference type="Proteomes" id="UP000549457"/>
    </source>
</evidence>
<dbReference type="RefSeq" id="WP_184153154.1">
    <property type="nucleotide sequence ID" value="NZ_JACHFM010000004.1"/>
</dbReference>
<name>A0A840SX68_9RHOB</name>
<dbReference type="InterPro" id="IPR027405">
    <property type="entry name" value="YidB-like"/>
</dbReference>
<dbReference type="AlphaFoldDB" id="A0A840SX68"/>
<dbReference type="Gene3D" id="1.10.10.690">
    <property type="entry name" value="YidB-like"/>
    <property type="match status" value="1"/>
</dbReference>
<protein>
    <submittedName>
        <fullName evidence="2">Uncharacterized protein YidB (DUF937 family)</fullName>
    </submittedName>
</protein>
<evidence type="ECO:0000313" key="2">
    <source>
        <dbReference type="EMBL" id="MBB5223711.1"/>
    </source>
</evidence>
<evidence type="ECO:0000256" key="1">
    <source>
        <dbReference type="SAM" id="SignalP"/>
    </source>
</evidence>
<keyword evidence="1" id="KW-0732">Signal</keyword>
<organism evidence="2 3">
    <name type="scientific">Amaricoccus macauensis</name>
    <dbReference type="NCBI Taxonomy" id="57001"/>
    <lineage>
        <taxon>Bacteria</taxon>
        <taxon>Pseudomonadati</taxon>
        <taxon>Pseudomonadota</taxon>
        <taxon>Alphaproteobacteria</taxon>
        <taxon>Rhodobacterales</taxon>
        <taxon>Paracoccaceae</taxon>
        <taxon>Amaricoccus</taxon>
    </lineage>
</organism>
<feature type="chain" id="PRO_5033034856" evidence="1">
    <location>
        <begin position="20"/>
        <end position="171"/>
    </location>
</feature>
<dbReference type="EMBL" id="JACHFM010000004">
    <property type="protein sequence ID" value="MBB5223711.1"/>
    <property type="molecule type" value="Genomic_DNA"/>
</dbReference>
<reference evidence="2 3" key="1">
    <citation type="submission" date="2020-08" db="EMBL/GenBank/DDBJ databases">
        <title>Genomic Encyclopedia of Type Strains, Phase IV (KMG-IV): sequencing the most valuable type-strain genomes for metagenomic binning, comparative biology and taxonomic classification.</title>
        <authorList>
            <person name="Goeker M."/>
        </authorList>
    </citation>
    <scope>NUCLEOTIDE SEQUENCE [LARGE SCALE GENOMIC DNA]</scope>
    <source>
        <strain evidence="2 3">DSM 101730</strain>
    </source>
</reference>
<dbReference type="Pfam" id="PF20159">
    <property type="entry name" value="YidB"/>
    <property type="match status" value="1"/>
</dbReference>
<keyword evidence="3" id="KW-1185">Reference proteome</keyword>
<dbReference type="SUPFAM" id="SSF140804">
    <property type="entry name" value="YidB-like"/>
    <property type="match status" value="1"/>
</dbReference>
<accession>A0A840SX68</accession>
<sequence>MASKGMPSLLALLGLVAVAGFQNRDKIRDMIGDARAGAPAGGAPDPAGTVTADAGAGGGGGILGDIGKMFGGGDDSGRNLKDGLDSLMDRFRTTGHGEKADSWVSSGSNTGIEENELETALGGDTLDELAQKTGLSRAEILSRLKTSLPDAVNRLTPQGRVPSEDEAREII</sequence>
<gene>
    <name evidence="2" type="ORF">HNP73_003665</name>
</gene>
<dbReference type="Proteomes" id="UP000549457">
    <property type="component" value="Unassembled WGS sequence"/>
</dbReference>
<proteinExistence type="predicted"/>